<evidence type="ECO:0000256" key="1">
    <source>
        <dbReference type="ARBA" id="ARBA00022723"/>
    </source>
</evidence>
<evidence type="ECO:0000259" key="9">
    <source>
        <dbReference type="PROSITE" id="PS51050"/>
    </source>
</evidence>
<dbReference type="GO" id="GO:0000981">
    <property type="term" value="F:DNA-binding transcription factor activity, RNA polymerase II-specific"/>
    <property type="evidence" value="ECO:0007669"/>
    <property type="project" value="TreeGrafter"/>
</dbReference>
<dbReference type="AlphaFoldDB" id="V4BDF6"/>
<dbReference type="GO" id="GO:0000978">
    <property type="term" value="F:RNA polymerase II cis-regulatory region sequence-specific DNA binding"/>
    <property type="evidence" value="ECO:0007669"/>
    <property type="project" value="TreeGrafter"/>
</dbReference>
<dbReference type="CTD" id="20240512"/>
<feature type="domain" description="HMG box" evidence="8">
    <location>
        <begin position="253"/>
        <end position="321"/>
    </location>
</feature>
<dbReference type="GO" id="GO:0008270">
    <property type="term" value="F:zinc ion binding"/>
    <property type="evidence" value="ECO:0007669"/>
    <property type="project" value="UniProtKB-KW"/>
</dbReference>
<reference evidence="10 11" key="1">
    <citation type="journal article" date="2013" name="Nature">
        <title>Insights into bilaterian evolution from three spiralian genomes.</title>
        <authorList>
            <person name="Simakov O."/>
            <person name="Marletaz F."/>
            <person name="Cho S.J."/>
            <person name="Edsinger-Gonzales E."/>
            <person name="Havlak P."/>
            <person name="Hellsten U."/>
            <person name="Kuo D.H."/>
            <person name="Larsson T."/>
            <person name="Lv J."/>
            <person name="Arendt D."/>
            <person name="Savage R."/>
            <person name="Osoegawa K."/>
            <person name="de Jong P."/>
            <person name="Grimwood J."/>
            <person name="Chapman J.A."/>
            <person name="Shapiro H."/>
            <person name="Aerts A."/>
            <person name="Otillar R.P."/>
            <person name="Terry A.Y."/>
            <person name="Boore J.L."/>
            <person name="Grigoriev I.V."/>
            <person name="Lindberg D.R."/>
            <person name="Seaver E.C."/>
            <person name="Weisblat D.A."/>
            <person name="Putnam N.H."/>
            <person name="Rokhsar D.S."/>
        </authorList>
    </citation>
    <scope>NUCLEOTIDE SEQUENCE [LARGE SCALE GENOMIC DNA]</scope>
</reference>
<organism evidence="10 11">
    <name type="scientific">Lottia gigantea</name>
    <name type="common">Giant owl limpet</name>
    <dbReference type="NCBI Taxonomy" id="225164"/>
    <lineage>
        <taxon>Eukaryota</taxon>
        <taxon>Metazoa</taxon>
        <taxon>Spiralia</taxon>
        <taxon>Lophotrochozoa</taxon>
        <taxon>Mollusca</taxon>
        <taxon>Gastropoda</taxon>
        <taxon>Patellogastropoda</taxon>
        <taxon>Lottioidea</taxon>
        <taxon>Lottiidae</taxon>
        <taxon>Lottia</taxon>
    </lineage>
</organism>
<evidence type="ECO:0000313" key="10">
    <source>
        <dbReference type="EMBL" id="ESO86514.1"/>
    </source>
</evidence>
<dbReference type="PROSITE" id="PS51050">
    <property type="entry name" value="ZF_CW"/>
    <property type="match status" value="1"/>
</dbReference>
<name>V4BDF6_LOTGI</name>
<dbReference type="InterPro" id="IPR051356">
    <property type="entry name" value="SOX/SOX-like_TF"/>
</dbReference>
<proteinExistence type="predicted"/>
<dbReference type="GO" id="GO:0005634">
    <property type="term" value="C:nucleus"/>
    <property type="evidence" value="ECO:0007669"/>
    <property type="project" value="UniProtKB-UniRule"/>
</dbReference>
<evidence type="ECO:0000256" key="4">
    <source>
        <dbReference type="ARBA" id="ARBA00023125"/>
    </source>
</evidence>
<dbReference type="SUPFAM" id="SSF47095">
    <property type="entry name" value="HMG-box"/>
    <property type="match status" value="1"/>
</dbReference>
<evidence type="ECO:0000256" key="5">
    <source>
        <dbReference type="ARBA" id="ARBA00023242"/>
    </source>
</evidence>
<dbReference type="OrthoDB" id="757982at2759"/>
<gene>
    <name evidence="10" type="ORF">LOTGIDRAFT_167034</name>
</gene>
<dbReference type="HOGENOM" id="CLU_596265_0_0_1"/>
<accession>V4BDF6</accession>
<dbReference type="InterPro" id="IPR036910">
    <property type="entry name" value="HMG_box_dom_sf"/>
</dbReference>
<dbReference type="PROSITE" id="PS50118">
    <property type="entry name" value="HMG_BOX_2"/>
    <property type="match status" value="1"/>
</dbReference>
<dbReference type="Pfam" id="PF00505">
    <property type="entry name" value="HMG_box"/>
    <property type="match status" value="1"/>
</dbReference>
<dbReference type="InterPro" id="IPR009071">
    <property type="entry name" value="HMG_box_dom"/>
</dbReference>
<evidence type="ECO:0000256" key="7">
    <source>
        <dbReference type="SAM" id="MobiDB-lite"/>
    </source>
</evidence>
<feature type="region of interest" description="Disordered" evidence="7">
    <location>
        <begin position="140"/>
        <end position="164"/>
    </location>
</feature>
<feature type="compositionally biased region" description="Low complexity" evidence="7">
    <location>
        <begin position="10"/>
        <end position="23"/>
    </location>
</feature>
<dbReference type="Pfam" id="PF07496">
    <property type="entry name" value="zf-CW"/>
    <property type="match status" value="1"/>
</dbReference>
<dbReference type="Proteomes" id="UP000030746">
    <property type="component" value="Unassembled WGS sequence"/>
</dbReference>
<dbReference type="PANTHER" id="PTHR45789:SF2">
    <property type="entry name" value="FI18025P1"/>
    <property type="match status" value="1"/>
</dbReference>
<dbReference type="STRING" id="225164.V4BDF6"/>
<sequence length="459" mass="53233">MEFKEKQESDSPVSSSFSTTTISHPQKNLQVKTCRQIDWNQIDEREATEYLWKEVEALSCLDPPHLSEQVFTNIKPFPTTEGDVLKEEISWLNEEYYKDQQENSLFCFGSHSTLFTPETLIAGVHLKTLTAKNKYPVQHENQTKADSHGHPRGSPQYSPLYDRYQPPDTRLPQLLGHHQYLKRSRTILPTRFIFSNGVLTDAHMLVGNEGKDIDSFHETGGHPQKQQLKCEKPIDPNNNKDDSLNRGTLVVEPRRPKNGFMRYSIACRQIIAAERPKLDNREISRILGSRWRKMSAEERKPYELEFAKDIAAIREQNPDWRYAPAKRFTAELVEPMPSRLRPREKLKRNIPALVRPYRRKRPRIYKTKDDLSTALVQCSSCGKWRKLPSCVKLSDIDSNWKCEMNPDVVYNACWIPDEWIISRTSPSTSPSTKSQSIDVKPTNNSQHNQNNFYNNCKES</sequence>
<keyword evidence="2" id="KW-0863">Zinc-finger</keyword>
<feature type="region of interest" description="Disordered" evidence="7">
    <location>
        <begin position="1"/>
        <end position="24"/>
    </location>
</feature>
<dbReference type="KEGG" id="lgi:LOTGIDRAFT_167034"/>
<evidence type="ECO:0000259" key="8">
    <source>
        <dbReference type="PROSITE" id="PS50118"/>
    </source>
</evidence>
<feature type="region of interest" description="Disordered" evidence="7">
    <location>
        <begin position="425"/>
        <end position="459"/>
    </location>
</feature>
<dbReference type="InterPro" id="IPR011124">
    <property type="entry name" value="Znf_CW"/>
</dbReference>
<dbReference type="Gene3D" id="3.30.40.100">
    <property type="match status" value="1"/>
</dbReference>
<dbReference type="GeneID" id="20240512"/>
<keyword evidence="5 6" id="KW-0539">Nucleus</keyword>
<feature type="domain" description="CW-type" evidence="9">
    <location>
        <begin position="368"/>
        <end position="421"/>
    </location>
</feature>
<dbReference type="EMBL" id="KB203049">
    <property type="protein sequence ID" value="ESO86514.1"/>
    <property type="molecule type" value="Genomic_DNA"/>
</dbReference>
<dbReference type="Gene3D" id="1.10.30.10">
    <property type="entry name" value="High mobility group box domain"/>
    <property type="match status" value="1"/>
</dbReference>
<keyword evidence="4 6" id="KW-0238">DNA-binding</keyword>
<evidence type="ECO:0000256" key="2">
    <source>
        <dbReference type="ARBA" id="ARBA00022771"/>
    </source>
</evidence>
<feature type="region of interest" description="Disordered" evidence="7">
    <location>
        <begin position="219"/>
        <end position="248"/>
    </location>
</feature>
<dbReference type="RefSeq" id="XP_009062751.1">
    <property type="nucleotide sequence ID" value="XM_009064503.1"/>
</dbReference>
<feature type="DNA-binding region" description="HMG box" evidence="6">
    <location>
        <begin position="253"/>
        <end position="321"/>
    </location>
</feature>
<protein>
    <recommendedName>
        <fullName evidence="12">HMG box domain-containing protein</fullName>
    </recommendedName>
</protein>
<dbReference type="PANTHER" id="PTHR45789">
    <property type="entry name" value="FI18025P1"/>
    <property type="match status" value="1"/>
</dbReference>
<feature type="compositionally biased region" description="Basic and acidic residues" evidence="7">
    <location>
        <begin position="228"/>
        <end position="244"/>
    </location>
</feature>
<dbReference type="SMART" id="SM00398">
    <property type="entry name" value="HMG"/>
    <property type="match status" value="1"/>
</dbReference>
<evidence type="ECO:0000313" key="11">
    <source>
        <dbReference type="Proteomes" id="UP000030746"/>
    </source>
</evidence>
<evidence type="ECO:0000256" key="3">
    <source>
        <dbReference type="ARBA" id="ARBA00022833"/>
    </source>
</evidence>
<keyword evidence="1" id="KW-0479">Metal-binding</keyword>
<evidence type="ECO:0000256" key="6">
    <source>
        <dbReference type="PROSITE-ProRule" id="PRU00267"/>
    </source>
</evidence>
<evidence type="ECO:0008006" key="12">
    <source>
        <dbReference type="Google" id="ProtNLM"/>
    </source>
</evidence>
<keyword evidence="11" id="KW-1185">Reference proteome</keyword>
<keyword evidence="3" id="KW-0862">Zinc</keyword>